<keyword evidence="5" id="KW-0460">Magnesium</keyword>
<sequence>MTTWLLDTNIVIYLLTRPEYLLTRPGQHQGAPATPADPHLEELYRALDAFIDQAIAAGDRLLLTPLVVLETVATLEHGKVFQLPAAEAAERVLHLAQAPEIECEQRECVIAALSLQALGEGDVVDEYLVCRAREPDVRVLSNDRELCRRAAGEAVWLRDLLDEAEGRRTRPAPP</sequence>
<dbReference type="EC" id="3.1.-.-" evidence="5"/>
<evidence type="ECO:0000313" key="6">
    <source>
        <dbReference type="EMBL" id="WRP13801.1"/>
    </source>
</evidence>
<keyword evidence="4 5" id="KW-0378">Hydrolase</keyword>
<evidence type="ECO:0000256" key="3">
    <source>
        <dbReference type="ARBA" id="ARBA00022723"/>
    </source>
</evidence>
<keyword evidence="3 5" id="KW-0479">Metal-binding</keyword>
<evidence type="ECO:0000256" key="2">
    <source>
        <dbReference type="ARBA" id="ARBA00022722"/>
    </source>
</evidence>
<keyword evidence="1 5" id="KW-1277">Toxin-antitoxin system</keyword>
<evidence type="ECO:0000256" key="4">
    <source>
        <dbReference type="ARBA" id="ARBA00022801"/>
    </source>
</evidence>
<accession>A0ABZ1BMY3</accession>
<evidence type="ECO:0000256" key="1">
    <source>
        <dbReference type="ARBA" id="ARBA00022649"/>
    </source>
</evidence>
<gene>
    <name evidence="5" type="primary">vapC</name>
    <name evidence="6" type="ORF">VLY81_10190</name>
</gene>
<dbReference type="SUPFAM" id="SSF88723">
    <property type="entry name" value="PIN domain-like"/>
    <property type="match status" value="1"/>
</dbReference>
<evidence type="ECO:0000256" key="5">
    <source>
        <dbReference type="HAMAP-Rule" id="MF_00265"/>
    </source>
</evidence>
<keyword evidence="5" id="KW-0800">Toxin</keyword>
<dbReference type="InterPro" id="IPR022907">
    <property type="entry name" value="VapC_family"/>
</dbReference>
<organism evidence="6 7">
    <name type="scientific">Geochorda subterranea</name>
    <dbReference type="NCBI Taxonomy" id="3109564"/>
    <lineage>
        <taxon>Bacteria</taxon>
        <taxon>Bacillati</taxon>
        <taxon>Bacillota</taxon>
        <taxon>Limnochordia</taxon>
        <taxon>Limnochordales</taxon>
        <taxon>Geochordaceae</taxon>
        <taxon>Geochorda</taxon>
    </lineage>
</organism>
<evidence type="ECO:0000313" key="7">
    <source>
        <dbReference type="Proteomes" id="UP001333102"/>
    </source>
</evidence>
<feature type="binding site" evidence="5">
    <location>
        <position position="125"/>
    </location>
    <ligand>
        <name>Mg(2+)</name>
        <dbReference type="ChEBI" id="CHEBI:18420"/>
    </ligand>
</feature>
<dbReference type="Proteomes" id="UP001333102">
    <property type="component" value="Chromosome"/>
</dbReference>
<keyword evidence="7" id="KW-1185">Reference proteome</keyword>
<keyword evidence="2 5" id="KW-0540">Nuclease</keyword>
<proteinExistence type="inferred from homology"/>
<comment type="similarity">
    <text evidence="5">Belongs to the PINc/VapC protein family.</text>
</comment>
<protein>
    <recommendedName>
        <fullName evidence="5">Ribonuclease VapC</fullName>
        <shortName evidence="5">RNase VapC</shortName>
        <ecNumber evidence="5">3.1.-.-</ecNumber>
    </recommendedName>
    <alternativeName>
        <fullName evidence="5">Toxin VapC</fullName>
    </alternativeName>
</protein>
<dbReference type="EMBL" id="CP141614">
    <property type="protein sequence ID" value="WRP13801.1"/>
    <property type="molecule type" value="Genomic_DNA"/>
</dbReference>
<dbReference type="InterPro" id="IPR029060">
    <property type="entry name" value="PIN-like_dom_sf"/>
</dbReference>
<comment type="function">
    <text evidence="5">Toxic component of a toxin-antitoxin (TA) system. An RNase.</text>
</comment>
<comment type="cofactor">
    <cofactor evidence="5">
        <name>Mg(2+)</name>
        <dbReference type="ChEBI" id="CHEBI:18420"/>
    </cofactor>
</comment>
<dbReference type="RefSeq" id="WP_324668056.1">
    <property type="nucleotide sequence ID" value="NZ_CP141614.1"/>
</dbReference>
<name>A0ABZ1BMY3_9FIRM</name>
<dbReference type="HAMAP" id="MF_00265">
    <property type="entry name" value="VapC_Nob1"/>
    <property type="match status" value="1"/>
</dbReference>
<feature type="binding site" evidence="5">
    <location>
        <position position="7"/>
    </location>
    <ligand>
        <name>Mg(2+)</name>
        <dbReference type="ChEBI" id="CHEBI:18420"/>
    </ligand>
</feature>
<reference evidence="7" key="1">
    <citation type="submission" date="2023-12" db="EMBL/GenBank/DDBJ databases">
        <title>Novel isolates from deep terrestrial aquifers shed light on the physiology and ecology of the class Limnochordia.</title>
        <authorList>
            <person name="Karnachuk O.V."/>
            <person name="Lukina A.P."/>
            <person name="Avakyan M.R."/>
            <person name="Kadnikov V."/>
            <person name="Begmatov S."/>
            <person name="Beletsky A.V."/>
            <person name="Mardanov A.V."/>
            <person name="Ravin N.V."/>
        </authorList>
    </citation>
    <scope>NUCLEOTIDE SEQUENCE [LARGE SCALE GENOMIC DNA]</scope>
    <source>
        <strain evidence="7">LN</strain>
    </source>
</reference>